<feature type="compositionally biased region" description="Polar residues" evidence="6">
    <location>
        <begin position="561"/>
        <end position="571"/>
    </location>
</feature>
<evidence type="ECO:0000256" key="3">
    <source>
        <dbReference type="ARBA" id="ARBA00022553"/>
    </source>
</evidence>
<evidence type="ECO:0000313" key="9">
    <source>
        <dbReference type="EMBL" id="KAK3540204.1"/>
    </source>
</evidence>
<evidence type="ECO:0000256" key="4">
    <source>
        <dbReference type="ARBA" id="ARBA00022753"/>
    </source>
</evidence>
<dbReference type="EMBL" id="JAUCMX010000007">
    <property type="protein sequence ID" value="KAK3540204.1"/>
    <property type="molecule type" value="Genomic_DNA"/>
</dbReference>
<proteinExistence type="predicted"/>
<evidence type="ECO:0000259" key="7">
    <source>
        <dbReference type="PROSITE" id="PS50004"/>
    </source>
</evidence>
<feature type="compositionally biased region" description="Basic and acidic residues" evidence="6">
    <location>
        <begin position="542"/>
        <end position="553"/>
    </location>
</feature>
<dbReference type="PROSITE" id="PS50004">
    <property type="entry name" value="C2"/>
    <property type="match status" value="1"/>
</dbReference>
<dbReference type="SUPFAM" id="SSF144270">
    <property type="entry name" value="Eferin C-derminal domain-like"/>
    <property type="match status" value="1"/>
</dbReference>
<dbReference type="Gene3D" id="2.60.40.150">
    <property type="entry name" value="C2 domain"/>
    <property type="match status" value="1"/>
</dbReference>
<dbReference type="Pfam" id="PF09457">
    <property type="entry name" value="RBD-FIP"/>
    <property type="match status" value="1"/>
</dbReference>
<keyword evidence="10" id="KW-1185">Reference proteome</keyword>
<keyword evidence="3" id="KW-0597">Phosphoprotein</keyword>
<evidence type="ECO:0000313" key="10">
    <source>
        <dbReference type="Proteomes" id="UP001274896"/>
    </source>
</evidence>
<reference evidence="9" key="1">
    <citation type="submission" date="2023-06" db="EMBL/GenBank/DDBJ databases">
        <title>Male Hemibagrus guttatus genome.</title>
        <authorList>
            <person name="Bian C."/>
        </authorList>
    </citation>
    <scope>NUCLEOTIDE SEQUENCE</scope>
    <source>
        <strain evidence="9">Male_cb2023</strain>
        <tissue evidence="9">Muscle</tissue>
    </source>
</reference>
<dbReference type="InterPro" id="IPR035892">
    <property type="entry name" value="C2_domain_sf"/>
</dbReference>
<dbReference type="FunFam" id="2.60.40.150:FF:000070">
    <property type="entry name" value="rab11 family-interacting protein 2 isoform X1"/>
    <property type="match status" value="1"/>
</dbReference>
<dbReference type="SMART" id="SM00239">
    <property type="entry name" value="C2"/>
    <property type="match status" value="1"/>
</dbReference>
<dbReference type="Gene3D" id="1.20.5.2440">
    <property type="match status" value="1"/>
</dbReference>
<feature type="region of interest" description="Disordered" evidence="6">
    <location>
        <begin position="348"/>
        <end position="573"/>
    </location>
</feature>
<evidence type="ECO:0000256" key="5">
    <source>
        <dbReference type="ARBA" id="ARBA00022927"/>
    </source>
</evidence>
<keyword evidence="4" id="KW-0967">Endosome</keyword>
<dbReference type="InterPro" id="IPR019018">
    <property type="entry name" value="Rab-bd_FIP-RBD"/>
</dbReference>
<dbReference type="Pfam" id="PF00168">
    <property type="entry name" value="C2"/>
    <property type="match status" value="1"/>
</dbReference>
<dbReference type="SUPFAM" id="SSF49562">
    <property type="entry name" value="C2 domain (Calcium/lipid-binding domain, CaLB)"/>
    <property type="match status" value="1"/>
</dbReference>
<name>A0AAE0R428_9TELE</name>
<dbReference type="InterPro" id="IPR000008">
    <property type="entry name" value="C2_dom"/>
</dbReference>
<dbReference type="PROSITE" id="PS51511">
    <property type="entry name" value="FIP_RBD"/>
    <property type="match status" value="1"/>
</dbReference>
<organism evidence="9 10">
    <name type="scientific">Hemibagrus guttatus</name>
    <dbReference type="NCBI Taxonomy" id="175788"/>
    <lineage>
        <taxon>Eukaryota</taxon>
        <taxon>Metazoa</taxon>
        <taxon>Chordata</taxon>
        <taxon>Craniata</taxon>
        <taxon>Vertebrata</taxon>
        <taxon>Euteleostomi</taxon>
        <taxon>Actinopterygii</taxon>
        <taxon>Neopterygii</taxon>
        <taxon>Teleostei</taxon>
        <taxon>Ostariophysi</taxon>
        <taxon>Siluriformes</taxon>
        <taxon>Bagridae</taxon>
        <taxon>Hemibagrus</taxon>
    </lineage>
</organism>
<dbReference type="GO" id="GO:0045055">
    <property type="term" value="P:regulated exocytosis"/>
    <property type="evidence" value="ECO:0007669"/>
    <property type="project" value="TreeGrafter"/>
</dbReference>
<protein>
    <recommendedName>
        <fullName evidence="11">Rab11 family-interacting protein 1</fullName>
    </recommendedName>
</protein>
<sequence length="649" mass="73205">MSLAEQSQQWYPTSVQVTVLQARNLRAKGKNGTNDAYAIIQVAKDKFSTAVMEKCVEPVWKEEATFDLPFFDRGNAERCVLYIIVMHRALVGMDKLLGQAVINLLDVHDNKNRKKTDWFKLLDKNGKADKDRGEVLLDIQFMRNNMTASMFDLSRPDKPRSRLSKIKDKVRGKKKDGLSDSASAIVPATVSQVLTDSEAEEDDSAVSPKLKKSSKFKNLFGSKTNLHRGVSQSMSTLGTLPEKNSSLTSSRSSGLNEEFAEGKNKFKILGHKRNSSTDSKISLGPFSLLNRSKQSTPEQNNLCINGSHVYTEETKTNSGSSLSLSGSAKDSVEDLRKYHERNASAGSIDSFKGLSIPSYKPESTEKEFQAQQRPQEDDEKKQKKSEGRLQELLDEQERKRQLEQDERTRKLEGDERKMQQERERKRQEEEEQQRKRREEEAKKAEEQKRQEESRVTERLTSLFGLGRKKEEKISPTVESPKQPEVPGATNPFEEIPLGSESQNPFEEKPAEPQTEVRTAFTPVPPSSGFPARTAKVSAVKPRHGEEQVVDRPHPVKPMSPYESQIGNSSMGNDLKIPTIREVAEKSKPVECGPYTQLTQEELITLVVKQQTELSKKDGKILELEDYIDNLLVRVIDEKPSILLSLNGKV</sequence>
<evidence type="ECO:0000256" key="2">
    <source>
        <dbReference type="ARBA" id="ARBA00022448"/>
    </source>
</evidence>
<comment type="subcellular location">
    <subcellularLocation>
        <location evidence="1">Recycling endosome</location>
    </subcellularLocation>
</comment>
<keyword evidence="2" id="KW-0813">Transport</keyword>
<dbReference type="AlphaFoldDB" id="A0AAE0R428"/>
<evidence type="ECO:0000259" key="8">
    <source>
        <dbReference type="PROSITE" id="PS51511"/>
    </source>
</evidence>
<dbReference type="PANTHER" id="PTHR15746:SF22">
    <property type="entry name" value="RAB11 FAMILY-INTERACTING PROTEIN 1"/>
    <property type="match status" value="1"/>
</dbReference>
<dbReference type="GO" id="GO:0055037">
    <property type="term" value="C:recycling endosome"/>
    <property type="evidence" value="ECO:0007669"/>
    <property type="project" value="UniProtKB-SubCell"/>
</dbReference>
<keyword evidence="5" id="KW-0653">Protein transport</keyword>
<feature type="domain" description="FIP-RBD" evidence="8">
    <location>
        <begin position="583"/>
        <end position="645"/>
    </location>
</feature>
<feature type="domain" description="C2" evidence="7">
    <location>
        <begin position="1"/>
        <end position="119"/>
    </location>
</feature>
<feature type="region of interest" description="Disordered" evidence="6">
    <location>
        <begin position="230"/>
        <end position="256"/>
    </location>
</feature>
<evidence type="ECO:0000256" key="6">
    <source>
        <dbReference type="SAM" id="MobiDB-lite"/>
    </source>
</evidence>
<dbReference type="GO" id="GO:0015031">
    <property type="term" value="P:protein transport"/>
    <property type="evidence" value="ECO:0007669"/>
    <property type="project" value="UniProtKB-KW"/>
</dbReference>
<dbReference type="InterPro" id="IPR037789">
    <property type="entry name" value="FIP_classI"/>
</dbReference>
<evidence type="ECO:0000256" key="1">
    <source>
        <dbReference type="ARBA" id="ARBA00004172"/>
    </source>
</evidence>
<dbReference type="Proteomes" id="UP001274896">
    <property type="component" value="Unassembled WGS sequence"/>
</dbReference>
<dbReference type="PANTHER" id="PTHR15746">
    <property type="entry name" value="RAB11-RELATED"/>
    <property type="match status" value="1"/>
</dbReference>
<accession>A0AAE0R428</accession>
<dbReference type="CDD" id="cd08682">
    <property type="entry name" value="C2_Rab11-FIP_classI"/>
    <property type="match status" value="1"/>
</dbReference>
<gene>
    <name evidence="9" type="ORF">QTP70_028397</name>
</gene>
<dbReference type="GO" id="GO:0031267">
    <property type="term" value="F:small GTPase binding"/>
    <property type="evidence" value="ECO:0007669"/>
    <property type="project" value="InterPro"/>
</dbReference>
<dbReference type="InterPro" id="IPR037245">
    <property type="entry name" value="FIP-RBD_C_sf"/>
</dbReference>
<feature type="compositionally biased region" description="Polar residues" evidence="6">
    <location>
        <begin position="230"/>
        <end position="244"/>
    </location>
</feature>
<evidence type="ECO:0008006" key="11">
    <source>
        <dbReference type="Google" id="ProtNLM"/>
    </source>
</evidence>
<feature type="compositionally biased region" description="Basic and acidic residues" evidence="6">
    <location>
        <begin position="362"/>
        <end position="457"/>
    </location>
</feature>
<comment type="caution">
    <text evidence="9">The sequence shown here is derived from an EMBL/GenBank/DDBJ whole genome shotgun (WGS) entry which is preliminary data.</text>
</comment>